<evidence type="ECO:0008006" key="3">
    <source>
        <dbReference type="Google" id="ProtNLM"/>
    </source>
</evidence>
<keyword evidence="2" id="KW-1185">Reference proteome</keyword>
<dbReference type="OrthoDB" id="7062584at2"/>
<dbReference type="AlphaFoldDB" id="A0A8H9IZS2"/>
<name>A0A8H9IZS2_9PSEU</name>
<dbReference type="Proteomes" id="UP000658656">
    <property type="component" value="Unassembled WGS sequence"/>
</dbReference>
<reference evidence="1" key="2">
    <citation type="submission" date="2020-09" db="EMBL/GenBank/DDBJ databases">
        <authorList>
            <person name="Sun Q."/>
            <person name="Zhou Y."/>
        </authorList>
    </citation>
    <scope>NUCLEOTIDE SEQUENCE</scope>
    <source>
        <strain evidence="1">CGMCC 4.7679</strain>
    </source>
</reference>
<sequence>MKPHRPRELTREEALRCLASVRVGRLVYTHQALPAIRPVHHVVDDGEVLIRGHAGSALLPALDTVVAYEADSVSGDDRIGWSVTVTGVARRLDGTDLGERLRQWANGDAGYVIWIHPELVTGFGAAEENGTA</sequence>
<protein>
    <recommendedName>
        <fullName evidence="3">Pyridoxamine 5'-phosphate oxidase family protein</fullName>
    </recommendedName>
</protein>
<accession>A0A8H9IZS2</accession>
<evidence type="ECO:0000313" key="1">
    <source>
        <dbReference type="EMBL" id="GHF52140.1"/>
    </source>
</evidence>
<dbReference type="EMBL" id="BNAV01000003">
    <property type="protein sequence ID" value="GHF52140.1"/>
    <property type="molecule type" value="Genomic_DNA"/>
</dbReference>
<evidence type="ECO:0000313" key="2">
    <source>
        <dbReference type="Proteomes" id="UP000658656"/>
    </source>
</evidence>
<organism evidence="1 2">
    <name type="scientific">Amycolatopsis bartoniae</name>
    <dbReference type="NCBI Taxonomy" id="941986"/>
    <lineage>
        <taxon>Bacteria</taxon>
        <taxon>Bacillati</taxon>
        <taxon>Actinomycetota</taxon>
        <taxon>Actinomycetes</taxon>
        <taxon>Pseudonocardiales</taxon>
        <taxon>Pseudonocardiaceae</taxon>
        <taxon>Amycolatopsis</taxon>
    </lineage>
</organism>
<reference evidence="1" key="1">
    <citation type="journal article" date="2014" name="Int. J. Syst. Evol. Microbiol.">
        <title>Complete genome sequence of Corynebacterium casei LMG S-19264T (=DSM 44701T), isolated from a smear-ripened cheese.</title>
        <authorList>
            <consortium name="US DOE Joint Genome Institute (JGI-PGF)"/>
            <person name="Walter F."/>
            <person name="Albersmeier A."/>
            <person name="Kalinowski J."/>
            <person name="Ruckert C."/>
        </authorList>
    </citation>
    <scope>NUCLEOTIDE SEQUENCE</scope>
    <source>
        <strain evidence="1">CGMCC 4.7679</strain>
    </source>
</reference>
<dbReference type="InterPro" id="IPR012349">
    <property type="entry name" value="Split_barrel_FMN-bd"/>
</dbReference>
<gene>
    <name evidence="1" type="ORF">GCM10017566_26810</name>
</gene>
<dbReference type="InterPro" id="IPR024747">
    <property type="entry name" value="Pyridox_Oxase-rel"/>
</dbReference>
<proteinExistence type="predicted"/>
<dbReference type="Gene3D" id="2.30.110.10">
    <property type="entry name" value="Electron Transport, Fmn-binding Protein, Chain A"/>
    <property type="match status" value="1"/>
</dbReference>
<dbReference type="SUPFAM" id="SSF50475">
    <property type="entry name" value="FMN-binding split barrel"/>
    <property type="match status" value="1"/>
</dbReference>
<dbReference type="Pfam" id="PF12900">
    <property type="entry name" value="Pyridox_ox_2"/>
    <property type="match status" value="1"/>
</dbReference>
<dbReference type="RefSeq" id="WP_145936880.1">
    <property type="nucleotide sequence ID" value="NZ_BNAV01000003.1"/>
</dbReference>
<comment type="caution">
    <text evidence="1">The sequence shown here is derived from an EMBL/GenBank/DDBJ whole genome shotgun (WGS) entry which is preliminary data.</text>
</comment>